<dbReference type="Gene3D" id="2.40.10.10">
    <property type="entry name" value="Trypsin-like serine proteases"/>
    <property type="match status" value="2"/>
</dbReference>
<comment type="caution">
    <text evidence="1">The sequence shown here is derived from an EMBL/GenBank/DDBJ whole genome shotgun (WGS) entry which is preliminary data.</text>
</comment>
<dbReference type="InterPro" id="IPR009003">
    <property type="entry name" value="Peptidase_S1_PA"/>
</dbReference>
<accession>A0A480A6A0</accession>
<dbReference type="RefSeq" id="WP_137669449.1">
    <property type="nucleotide sequence ID" value="NZ_BJCE01000391.1"/>
</dbReference>
<gene>
    <name evidence="1" type="ORF">SR1949_51760</name>
</gene>
<dbReference type="InterPro" id="IPR001940">
    <property type="entry name" value="Peptidase_S1C"/>
</dbReference>
<dbReference type="Pfam" id="PF13365">
    <property type="entry name" value="Trypsin_2"/>
    <property type="match status" value="1"/>
</dbReference>
<keyword evidence="2" id="KW-1185">Reference proteome</keyword>
<dbReference type="GO" id="GO:0004252">
    <property type="term" value="F:serine-type endopeptidase activity"/>
    <property type="evidence" value="ECO:0007669"/>
    <property type="project" value="InterPro"/>
</dbReference>
<keyword evidence="1" id="KW-0378">Hydrolase</keyword>
<dbReference type="SUPFAM" id="SSF50494">
    <property type="entry name" value="Trypsin-like serine proteases"/>
    <property type="match status" value="1"/>
</dbReference>
<protein>
    <submittedName>
        <fullName evidence="1">Trypsin-like serine protease, putative</fullName>
    </submittedName>
</protein>
<organism evidence="1 2">
    <name type="scientific">Sphaerospermopsis reniformis</name>
    <dbReference type="NCBI Taxonomy" id="531300"/>
    <lineage>
        <taxon>Bacteria</taxon>
        <taxon>Bacillati</taxon>
        <taxon>Cyanobacteriota</taxon>
        <taxon>Cyanophyceae</taxon>
        <taxon>Nostocales</taxon>
        <taxon>Aphanizomenonaceae</taxon>
        <taxon>Sphaerospermopsis</taxon>
    </lineage>
</organism>
<keyword evidence="1" id="KW-0645">Protease</keyword>
<dbReference type="EMBL" id="BJCE01000391">
    <property type="protein sequence ID" value="GCL40042.1"/>
    <property type="molecule type" value="Genomic_DNA"/>
</dbReference>
<evidence type="ECO:0000313" key="2">
    <source>
        <dbReference type="Proteomes" id="UP000300142"/>
    </source>
</evidence>
<sequence length="288" mass="31456">MSWHVGMVTVFVLAASFLSLTTPVSSVQKPPFLMANWVSDQGKNQLEQEARLITVKILSSPREIGYNNSSSRSNNRSLDSDNRSLGSGILFYKKNQKNKNRLTSTYVVITNNHVLQAGEAPYFIQTPDGKIHPANLGVTKKQLRGNDLALLKFVSESEYKTATMSNQQPAKGDSVMSAGFPLKNSQSQSGGFVIKPGKIELLLNKALEGGYQIGFTNDVEKGMSGGPLLNSAGELIGINGLHANPIWGDPYVFEDGSYPTNAQREKISQYSWGIPLETVKRLISKSNS</sequence>
<dbReference type="Proteomes" id="UP000300142">
    <property type="component" value="Unassembled WGS sequence"/>
</dbReference>
<reference evidence="2" key="1">
    <citation type="submission" date="2019-02" db="EMBL/GenBank/DDBJ databases">
        <title>Draft genome sequence of Sphaerospermopsis reniformis NIES-1949.</title>
        <authorList>
            <person name="Yamaguchi H."/>
            <person name="Suzuki S."/>
            <person name="Kawachi M."/>
        </authorList>
    </citation>
    <scope>NUCLEOTIDE SEQUENCE [LARGE SCALE GENOMIC DNA]</scope>
    <source>
        <strain evidence="2">NIES-1949</strain>
    </source>
</reference>
<evidence type="ECO:0000313" key="1">
    <source>
        <dbReference type="EMBL" id="GCL40042.1"/>
    </source>
</evidence>
<proteinExistence type="predicted"/>
<dbReference type="GO" id="GO:0006508">
    <property type="term" value="P:proteolysis"/>
    <property type="evidence" value="ECO:0007669"/>
    <property type="project" value="UniProtKB-KW"/>
</dbReference>
<dbReference type="InterPro" id="IPR043504">
    <property type="entry name" value="Peptidase_S1_PA_chymotrypsin"/>
</dbReference>
<name>A0A480A6A0_9CYAN</name>
<dbReference type="PRINTS" id="PR00834">
    <property type="entry name" value="PROTEASES2C"/>
</dbReference>
<dbReference type="AlphaFoldDB" id="A0A480A6A0"/>